<accession>A0A9P1RA93</accession>
<dbReference type="EMBL" id="CVVU01000248">
    <property type="protein sequence ID" value="CRP86241.1"/>
    <property type="molecule type" value="Genomic_DNA"/>
</dbReference>
<sequence>MEPTTLHAGDSVSWDRLEPGYPASAGWSLRYVFTGPERHQVVAIGGAPYRVELSAGTTATWAPGLYRWVALAVNGDERVTLGQGRLEVSPNLETADPLDARTHAERMLDLVEAALEKRIPKDQQSYEIDGQRLDRIPIERLNALRLQYRREIQRARSNRWPLGRPIRRILR</sequence>
<comment type="caution">
    <text evidence="1">The sequence shown here is derived from an EMBL/GenBank/DDBJ whole genome shotgun (WGS) entry which is preliminary data.</text>
</comment>
<gene>
    <name evidence="1" type="ORF">PAERUG_P19_London_7_VIM_2_05_10_05803</name>
</gene>
<reference evidence="2" key="1">
    <citation type="submission" date="2015-06" db="EMBL/GenBank/DDBJ databases">
        <authorList>
            <person name="Radhakrishnan Rajesh"/>
            <person name="Underwood Anthony"/>
            <person name="Al-Shahib Ali"/>
        </authorList>
    </citation>
    <scope>NUCLEOTIDE SEQUENCE [LARGE SCALE GENOMIC DNA]</scope>
    <source>
        <strain evidence="2">P19_London_7_VIM_2_05_10</strain>
    </source>
</reference>
<dbReference type="AlphaFoldDB" id="A0A9P1RA93"/>
<proteinExistence type="predicted"/>
<evidence type="ECO:0000313" key="2">
    <source>
        <dbReference type="Proteomes" id="UP000045039"/>
    </source>
</evidence>
<name>A0A9P1RA93_PSEAI</name>
<protein>
    <submittedName>
        <fullName evidence="1">Uncharacterized protein</fullName>
    </submittedName>
</protein>
<evidence type="ECO:0000313" key="1">
    <source>
        <dbReference type="EMBL" id="CRP86241.1"/>
    </source>
</evidence>
<dbReference type="Proteomes" id="UP000045039">
    <property type="component" value="Unassembled WGS sequence"/>
</dbReference>
<organism evidence="1 2">
    <name type="scientific">Pseudomonas aeruginosa</name>
    <dbReference type="NCBI Taxonomy" id="287"/>
    <lineage>
        <taxon>Bacteria</taxon>
        <taxon>Pseudomonadati</taxon>
        <taxon>Pseudomonadota</taxon>
        <taxon>Gammaproteobacteria</taxon>
        <taxon>Pseudomonadales</taxon>
        <taxon>Pseudomonadaceae</taxon>
        <taxon>Pseudomonas</taxon>
    </lineage>
</organism>